<dbReference type="AlphaFoldDB" id="A0AA36B2W2"/>
<name>A0AA36B2W2_OCTVU</name>
<keyword evidence="1" id="KW-0472">Membrane</keyword>
<proteinExistence type="predicted"/>
<feature type="transmembrane region" description="Helical" evidence="1">
    <location>
        <begin position="20"/>
        <end position="42"/>
    </location>
</feature>
<keyword evidence="1" id="KW-0812">Transmembrane</keyword>
<organism evidence="2 3">
    <name type="scientific">Octopus vulgaris</name>
    <name type="common">Common octopus</name>
    <dbReference type="NCBI Taxonomy" id="6645"/>
    <lineage>
        <taxon>Eukaryota</taxon>
        <taxon>Metazoa</taxon>
        <taxon>Spiralia</taxon>
        <taxon>Lophotrochozoa</taxon>
        <taxon>Mollusca</taxon>
        <taxon>Cephalopoda</taxon>
        <taxon>Coleoidea</taxon>
        <taxon>Octopodiformes</taxon>
        <taxon>Octopoda</taxon>
        <taxon>Incirrata</taxon>
        <taxon>Octopodidae</taxon>
        <taxon>Octopus</taxon>
    </lineage>
</organism>
<reference evidence="2" key="1">
    <citation type="submission" date="2023-08" db="EMBL/GenBank/DDBJ databases">
        <authorList>
            <person name="Alioto T."/>
            <person name="Alioto T."/>
            <person name="Gomez Garrido J."/>
        </authorList>
    </citation>
    <scope>NUCLEOTIDE SEQUENCE</scope>
</reference>
<keyword evidence="1" id="KW-1133">Transmembrane helix</keyword>
<evidence type="ECO:0000313" key="3">
    <source>
        <dbReference type="Proteomes" id="UP001162480"/>
    </source>
</evidence>
<accession>A0AA36B2W2</accession>
<keyword evidence="3" id="KW-1185">Reference proteome</keyword>
<dbReference type="Proteomes" id="UP001162480">
    <property type="component" value="Chromosome 7"/>
</dbReference>
<evidence type="ECO:0000256" key="1">
    <source>
        <dbReference type="SAM" id="Phobius"/>
    </source>
</evidence>
<dbReference type="EMBL" id="OX597820">
    <property type="protein sequence ID" value="CAI9725642.1"/>
    <property type="molecule type" value="Genomic_DNA"/>
</dbReference>
<gene>
    <name evidence="2" type="ORF">OCTVUL_1B018768</name>
</gene>
<evidence type="ECO:0000313" key="2">
    <source>
        <dbReference type="EMBL" id="CAI9725642.1"/>
    </source>
</evidence>
<protein>
    <submittedName>
        <fullName evidence="2">Uncharacterized protein</fullName>
    </submittedName>
</protein>
<sequence>MIRTRSPCDSVTFLPAFLHAIDYTSVVDFAVVGIIALLFSVVANKFKKKKNNVNFNNDFHKRQQANTNSIEWQMEI</sequence>